<keyword evidence="2" id="KW-1185">Reference proteome</keyword>
<dbReference type="Proteomes" id="UP000182761">
    <property type="component" value="Unassembled WGS sequence"/>
</dbReference>
<accession>A0A0X3ASD3</accession>
<dbReference type="AlphaFoldDB" id="A0A0X3ASD3"/>
<dbReference type="RefSeq" id="WP_055426402.1">
    <property type="nucleotide sequence ID" value="NZ_FCOR01000032.1"/>
</dbReference>
<name>A0A0X3ASD3_9FLAO</name>
<gene>
    <name evidence="1" type="ORF">Ga0061079_1324</name>
</gene>
<dbReference type="EMBL" id="FCOR01000032">
    <property type="protein sequence ID" value="CVK17252.1"/>
    <property type="molecule type" value="Genomic_DNA"/>
</dbReference>
<organism evidence="1 2">
    <name type="scientific">Apibacter mensalis</name>
    <dbReference type="NCBI Taxonomy" id="1586267"/>
    <lineage>
        <taxon>Bacteria</taxon>
        <taxon>Pseudomonadati</taxon>
        <taxon>Bacteroidota</taxon>
        <taxon>Flavobacteriia</taxon>
        <taxon>Flavobacteriales</taxon>
        <taxon>Weeksellaceae</taxon>
        <taxon>Apibacter</taxon>
    </lineage>
</organism>
<evidence type="ECO:0000313" key="1">
    <source>
        <dbReference type="EMBL" id="CVK17252.1"/>
    </source>
</evidence>
<sequence length="94" mass="11185">MKKVSEEKKAHVSKLCEEGINKIDNIFKNYSFDDEYENIPVGALKNVKDEFIKMLNTLDKRQYAPIYPRFLLDYPSSELRTYFIHIANEYDKKT</sequence>
<evidence type="ECO:0000313" key="2">
    <source>
        <dbReference type="Proteomes" id="UP000182761"/>
    </source>
</evidence>
<reference evidence="1 2" key="1">
    <citation type="submission" date="2016-01" db="EMBL/GenBank/DDBJ databases">
        <authorList>
            <person name="McClelland M."/>
            <person name="Jain A."/>
            <person name="Saraogi P."/>
            <person name="Mendelson R."/>
            <person name="Westerman R."/>
            <person name="SanMiguel P."/>
            <person name="Csonka L."/>
        </authorList>
    </citation>
    <scope>NUCLEOTIDE SEQUENCE [LARGE SCALE GENOMIC DNA]</scope>
    <source>
        <strain evidence="1 2">R-53146</strain>
    </source>
</reference>
<protein>
    <submittedName>
        <fullName evidence="1">Uncharacterized protein</fullName>
    </submittedName>
</protein>
<proteinExistence type="predicted"/>
<dbReference type="OrthoDB" id="9776605at2"/>